<comment type="subunit">
    <text evidence="4">Monomer.</text>
</comment>
<dbReference type="InterPro" id="IPR036397">
    <property type="entry name" value="RNaseH_sf"/>
</dbReference>
<reference evidence="13 14" key="2">
    <citation type="submission" date="2018-03" db="EMBL/GenBank/DDBJ databases">
        <title>Cross-interface Injection: A General Nanoliter Liquid Handling Method Applied to Single Cells Genome Amplification Automated Nanoliter Liquid Handling Applied to Single Cell Multiple Displacement Amplification.</title>
        <authorList>
            <person name="Yun J."/>
            <person name="Xu P."/>
            <person name="Xu J."/>
            <person name="Dai X."/>
            <person name="Wang Y."/>
            <person name="Zheng X."/>
            <person name="Cao C."/>
            <person name="Yi Q."/>
            <person name="Zhu Y."/>
            <person name="Wang L."/>
            <person name="Dong Z."/>
            <person name="Huang Y."/>
            <person name="Huang L."/>
            <person name="Du W."/>
        </authorList>
    </citation>
    <scope>NUCLEOTIDE SEQUENCE [LARGE SCALE GENOMIC DNA]</scope>
    <source>
        <strain evidence="13 14">Z-D1-2</strain>
    </source>
</reference>
<dbReference type="CDD" id="cd09278">
    <property type="entry name" value="RNase_HI_prokaryote_like"/>
    <property type="match status" value="1"/>
</dbReference>
<keyword evidence="10" id="KW-0460">Magnesium</keyword>
<dbReference type="GO" id="GO:0004523">
    <property type="term" value="F:RNA-DNA hybrid ribonuclease activity"/>
    <property type="evidence" value="ECO:0007669"/>
    <property type="project" value="UniProtKB-EC"/>
</dbReference>
<dbReference type="GO" id="GO:0003676">
    <property type="term" value="F:nucleic acid binding"/>
    <property type="evidence" value="ECO:0007669"/>
    <property type="project" value="InterPro"/>
</dbReference>
<dbReference type="EMBL" id="PYVU01000005">
    <property type="protein sequence ID" value="PTB97790.1"/>
    <property type="molecule type" value="Genomic_DNA"/>
</dbReference>
<keyword evidence="8" id="KW-0255">Endonuclease</keyword>
<dbReference type="Proteomes" id="UP000240608">
    <property type="component" value="Unassembled WGS sequence"/>
</dbReference>
<evidence type="ECO:0000256" key="4">
    <source>
        <dbReference type="ARBA" id="ARBA00011245"/>
    </source>
</evidence>
<organism evidence="13 14">
    <name type="scientific">Marivirga lumbricoides</name>
    <dbReference type="NCBI Taxonomy" id="1046115"/>
    <lineage>
        <taxon>Bacteria</taxon>
        <taxon>Pseudomonadati</taxon>
        <taxon>Bacteroidota</taxon>
        <taxon>Cytophagia</taxon>
        <taxon>Cytophagales</taxon>
        <taxon>Marivirgaceae</taxon>
        <taxon>Marivirga</taxon>
    </lineage>
</organism>
<reference evidence="15" key="3">
    <citation type="journal article" date="2019" name="Int. J. Syst. Evol. Microbiol.">
        <title>The Global Catalogue of Microorganisms (GCM) 10K type strain sequencing project: providing services to taxonomists for standard genome sequencing and annotation.</title>
        <authorList>
            <consortium name="The Broad Institute Genomics Platform"/>
            <consortium name="The Broad Institute Genome Sequencing Center for Infectious Disease"/>
            <person name="Wu L."/>
            <person name="Ma J."/>
        </authorList>
    </citation>
    <scope>NUCLEOTIDE SEQUENCE [LARGE SCALE GENOMIC DNA]</scope>
    <source>
        <strain evidence="15">CGMCC 1.10832</strain>
    </source>
</reference>
<dbReference type="SUPFAM" id="SSF53098">
    <property type="entry name" value="Ribonuclease H-like"/>
    <property type="match status" value="1"/>
</dbReference>
<reference evidence="12" key="4">
    <citation type="submission" date="2024-05" db="EMBL/GenBank/DDBJ databases">
        <authorList>
            <person name="Sun Q."/>
            <person name="Zhou Y."/>
        </authorList>
    </citation>
    <scope>NUCLEOTIDE SEQUENCE</scope>
    <source>
        <strain evidence="12">CGMCC 1.10832</strain>
    </source>
</reference>
<dbReference type="Proteomes" id="UP000636010">
    <property type="component" value="Unassembled WGS sequence"/>
</dbReference>
<keyword evidence="6" id="KW-0540">Nuclease</keyword>
<sequence>MITIYTDGSALGNPGPGGYGIVMRFGEKKKEVAAGYRNTTNNRMELMAVIVALEQLKTTKYPVHIYSDSKYVIDSISKGWLANWVKKGFKGKKNVDLWKKYLSVSKPYQIIFHWVKGHAGNPDNERCDRLAVQKAENGPHMVDEPFEEQQNSSNLF</sequence>
<dbReference type="RefSeq" id="WP_188461397.1">
    <property type="nucleotide sequence ID" value="NZ_BAABHU010000003.1"/>
</dbReference>
<name>A0A2T4DVF8_9BACT</name>
<evidence type="ECO:0000256" key="5">
    <source>
        <dbReference type="ARBA" id="ARBA00012180"/>
    </source>
</evidence>
<dbReference type="GO" id="GO:0043137">
    <property type="term" value="P:DNA replication, removal of RNA primer"/>
    <property type="evidence" value="ECO:0007669"/>
    <property type="project" value="TreeGrafter"/>
</dbReference>
<evidence type="ECO:0000256" key="8">
    <source>
        <dbReference type="ARBA" id="ARBA00022759"/>
    </source>
</evidence>
<keyword evidence="15" id="KW-1185">Reference proteome</keyword>
<dbReference type="InterPro" id="IPR002156">
    <property type="entry name" value="RNaseH_domain"/>
</dbReference>
<evidence type="ECO:0000256" key="9">
    <source>
        <dbReference type="ARBA" id="ARBA00022801"/>
    </source>
</evidence>
<dbReference type="EC" id="3.1.26.4" evidence="5"/>
<comment type="catalytic activity">
    <reaction evidence="1">
        <text>Endonucleolytic cleavage to 5'-phosphomonoester.</text>
        <dbReference type="EC" id="3.1.26.4"/>
    </reaction>
</comment>
<evidence type="ECO:0000256" key="7">
    <source>
        <dbReference type="ARBA" id="ARBA00022723"/>
    </source>
</evidence>
<dbReference type="Gene3D" id="3.30.420.10">
    <property type="entry name" value="Ribonuclease H-like superfamily/Ribonuclease H"/>
    <property type="match status" value="1"/>
</dbReference>
<dbReference type="AlphaFoldDB" id="A0A2T4DVF8"/>
<dbReference type="InterPro" id="IPR050092">
    <property type="entry name" value="RNase_H"/>
</dbReference>
<feature type="domain" description="RNase H type-1" evidence="11">
    <location>
        <begin position="1"/>
        <end position="136"/>
    </location>
</feature>
<gene>
    <name evidence="12" type="primary">rnhA</name>
    <name evidence="13" type="ORF">C9994_01180</name>
    <name evidence="12" type="ORF">GCM10011506_12630</name>
</gene>
<comment type="caution">
    <text evidence="13">The sequence shown here is derived from an EMBL/GenBank/DDBJ whole genome shotgun (WGS) entry which is preliminary data.</text>
</comment>
<dbReference type="GO" id="GO:0046872">
    <property type="term" value="F:metal ion binding"/>
    <property type="evidence" value="ECO:0007669"/>
    <property type="project" value="UniProtKB-KW"/>
</dbReference>
<accession>A0A2T4DVF8</accession>
<evidence type="ECO:0000256" key="10">
    <source>
        <dbReference type="ARBA" id="ARBA00022842"/>
    </source>
</evidence>
<evidence type="ECO:0000313" key="14">
    <source>
        <dbReference type="Proteomes" id="UP000240608"/>
    </source>
</evidence>
<protein>
    <recommendedName>
        <fullName evidence="5">ribonuclease H</fullName>
        <ecNumber evidence="5">3.1.26.4</ecNumber>
    </recommendedName>
</protein>
<comment type="similarity">
    <text evidence="3">Belongs to the RNase H family.</text>
</comment>
<dbReference type="PROSITE" id="PS50879">
    <property type="entry name" value="RNASE_H_1"/>
    <property type="match status" value="1"/>
</dbReference>
<keyword evidence="9" id="KW-0378">Hydrolase</keyword>
<keyword evidence="7" id="KW-0479">Metal-binding</keyword>
<dbReference type="PANTHER" id="PTHR10642:SF26">
    <property type="entry name" value="RIBONUCLEASE H1"/>
    <property type="match status" value="1"/>
</dbReference>
<evidence type="ECO:0000313" key="12">
    <source>
        <dbReference type="EMBL" id="GGC28743.1"/>
    </source>
</evidence>
<dbReference type="InterPro" id="IPR012337">
    <property type="entry name" value="RNaseH-like_sf"/>
</dbReference>
<dbReference type="NCBIfam" id="NF001236">
    <property type="entry name" value="PRK00203.1"/>
    <property type="match status" value="1"/>
</dbReference>
<dbReference type="InterPro" id="IPR022892">
    <property type="entry name" value="RNaseHI"/>
</dbReference>
<evidence type="ECO:0000256" key="2">
    <source>
        <dbReference type="ARBA" id="ARBA00001946"/>
    </source>
</evidence>
<evidence type="ECO:0000259" key="11">
    <source>
        <dbReference type="PROSITE" id="PS50879"/>
    </source>
</evidence>
<proteinExistence type="inferred from homology"/>
<dbReference type="Pfam" id="PF00075">
    <property type="entry name" value="RNase_H"/>
    <property type="match status" value="1"/>
</dbReference>
<dbReference type="EMBL" id="BMEC01000003">
    <property type="protein sequence ID" value="GGC28743.1"/>
    <property type="molecule type" value="Genomic_DNA"/>
</dbReference>
<evidence type="ECO:0000256" key="3">
    <source>
        <dbReference type="ARBA" id="ARBA00005300"/>
    </source>
</evidence>
<dbReference type="PANTHER" id="PTHR10642">
    <property type="entry name" value="RIBONUCLEASE H1"/>
    <property type="match status" value="1"/>
</dbReference>
<evidence type="ECO:0000256" key="6">
    <source>
        <dbReference type="ARBA" id="ARBA00022722"/>
    </source>
</evidence>
<evidence type="ECO:0000313" key="13">
    <source>
        <dbReference type="EMBL" id="PTB97790.1"/>
    </source>
</evidence>
<comment type="cofactor">
    <cofactor evidence="2">
        <name>Mg(2+)</name>
        <dbReference type="ChEBI" id="CHEBI:18420"/>
    </cofactor>
</comment>
<evidence type="ECO:0000256" key="1">
    <source>
        <dbReference type="ARBA" id="ARBA00000077"/>
    </source>
</evidence>
<evidence type="ECO:0000313" key="15">
    <source>
        <dbReference type="Proteomes" id="UP000636010"/>
    </source>
</evidence>
<reference evidence="12" key="1">
    <citation type="journal article" date="2014" name="Int. J. Syst. Evol. Microbiol.">
        <title>Complete genome of a new Firmicutes species belonging to the dominant human colonic microbiota ('Ruminococcus bicirculans') reveals two chromosomes and a selective capacity to utilize plant glucans.</title>
        <authorList>
            <consortium name="NISC Comparative Sequencing Program"/>
            <person name="Wegmann U."/>
            <person name="Louis P."/>
            <person name="Goesmann A."/>
            <person name="Henrissat B."/>
            <person name="Duncan S.H."/>
            <person name="Flint H.J."/>
        </authorList>
    </citation>
    <scope>NUCLEOTIDE SEQUENCE</scope>
    <source>
        <strain evidence="12">CGMCC 1.10832</strain>
    </source>
</reference>